<dbReference type="CDD" id="cd00899">
    <property type="entry name" value="b4GalT"/>
    <property type="match status" value="1"/>
</dbReference>
<dbReference type="UniPathway" id="UPA00378"/>
<dbReference type="STRING" id="299467.A0A443SC48"/>
<keyword evidence="15" id="KW-1185">Reference proteome</keyword>
<keyword evidence="7" id="KW-0735">Signal-anchor</keyword>
<dbReference type="Pfam" id="PF13733">
    <property type="entry name" value="Glyco_transf_7N"/>
    <property type="match status" value="2"/>
</dbReference>
<keyword evidence="4" id="KW-0328">Glycosyltransferase</keyword>
<evidence type="ECO:0000256" key="3">
    <source>
        <dbReference type="ARBA" id="ARBA00005735"/>
    </source>
</evidence>
<dbReference type="OrthoDB" id="10038994at2759"/>
<dbReference type="GO" id="GO:0005975">
    <property type="term" value="P:carbohydrate metabolic process"/>
    <property type="evidence" value="ECO:0007669"/>
    <property type="project" value="InterPro"/>
</dbReference>
<protein>
    <submittedName>
        <fullName evidence="14">Beta-1:4-N-acetylgalactosaminyltransferase bre-4-like isoform X2</fullName>
    </submittedName>
</protein>
<sequence length="597" mass="69913">MHNRRCCIAFMFQLGYCNWDTMASLTRIDSALPQRLNIEEDNHSHYKNCRKFNLGLKQTLFAIVSTSIFVIFIFGNVRFPQNVKIISREKCENNQNPMNQLMNGGHYISNVNKSKEIVAIIIPLRGRKMNLKIFLRYMHPFLMRQQIEYGIYVIEQSEDKREFNRAKLFNVGYVEALKEYNYSCFIFHDVDLLPENDDDPPYTCGPQPIHLSAAVDTLNYKLKYTGLIGGVTALTQHQMQRVNGYSNSYWGWGGEDDDLYNRLTSAGYSISRYPNNRCRFTMLKHNQTVAHETRFKVLNEWRRRKSSDGLNSLTYEVQKYDRKSDHTRITDLTVETATFSTKSPKLTVTRKTAEDNKFYAFHYIPKAKASKQILAVIVPVRDREAHLKVFIPKIQAFIKKQNIEFGLYVVEQIQDGKYFNKGRLMNVGFVEALKEYKYTCFIFHDVDLIPESSESPPYKCNRNPTHLSVAVDTLNYTLLYQQLVGGVFAISKRAMKKVNGYSNEYWGWGAEDDDMGKRILNKGYKIERYSKNICRYTMIKHKKAFINITRKINVLKKWKSRVNIDGLNSLKYKIERLEHRRDYTWLLVNIDVDNEQG</sequence>
<organism evidence="14 15">
    <name type="scientific">Leptotrombidium deliense</name>
    <dbReference type="NCBI Taxonomy" id="299467"/>
    <lineage>
        <taxon>Eukaryota</taxon>
        <taxon>Metazoa</taxon>
        <taxon>Ecdysozoa</taxon>
        <taxon>Arthropoda</taxon>
        <taxon>Chelicerata</taxon>
        <taxon>Arachnida</taxon>
        <taxon>Acari</taxon>
        <taxon>Acariformes</taxon>
        <taxon>Trombidiformes</taxon>
        <taxon>Prostigmata</taxon>
        <taxon>Anystina</taxon>
        <taxon>Parasitengona</taxon>
        <taxon>Trombiculoidea</taxon>
        <taxon>Trombiculidae</taxon>
        <taxon>Leptotrombidium</taxon>
    </lineage>
</organism>
<feature type="domain" description="Galactosyltransferase N-terminal" evidence="13">
    <location>
        <begin position="359"/>
        <end position="460"/>
    </location>
</feature>
<evidence type="ECO:0000256" key="10">
    <source>
        <dbReference type="ARBA" id="ARBA00023180"/>
    </source>
</evidence>
<reference evidence="14 15" key="1">
    <citation type="journal article" date="2018" name="Gigascience">
        <title>Genomes of trombidid mites reveal novel predicted allergens and laterally-transferred genes associated with secondary metabolism.</title>
        <authorList>
            <person name="Dong X."/>
            <person name="Chaisiri K."/>
            <person name="Xia D."/>
            <person name="Armstrong S.D."/>
            <person name="Fang Y."/>
            <person name="Donnelly M.J."/>
            <person name="Kadowaki T."/>
            <person name="McGarry J.W."/>
            <person name="Darby A.C."/>
            <person name="Makepeace B.L."/>
        </authorList>
    </citation>
    <scope>NUCLEOTIDE SEQUENCE [LARGE SCALE GENOMIC DNA]</scope>
    <source>
        <strain evidence="14">UoL-UT</strain>
    </source>
</reference>
<evidence type="ECO:0000256" key="6">
    <source>
        <dbReference type="ARBA" id="ARBA00022692"/>
    </source>
</evidence>
<comment type="subcellular location">
    <subcellularLocation>
        <location evidence="1">Membrane</location>
        <topology evidence="1">Single-pass type II membrane protein</topology>
    </subcellularLocation>
</comment>
<dbReference type="GO" id="GO:0005794">
    <property type="term" value="C:Golgi apparatus"/>
    <property type="evidence" value="ECO:0007669"/>
    <property type="project" value="TreeGrafter"/>
</dbReference>
<dbReference type="SUPFAM" id="SSF53448">
    <property type="entry name" value="Nucleotide-diphospho-sugar transferases"/>
    <property type="match status" value="2"/>
</dbReference>
<evidence type="ECO:0000256" key="1">
    <source>
        <dbReference type="ARBA" id="ARBA00004606"/>
    </source>
</evidence>
<keyword evidence="8 11" id="KW-1133">Transmembrane helix</keyword>
<dbReference type="EMBL" id="NCKV01004121">
    <property type="protein sequence ID" value="RWS25044.1"/>
    <property type="molecule type" value="Genomic_DNA"/>
</dbReference>
<evidence type="ECO:0000259" key="13">
    <source>
        <dbReference type="Pfam" id="PF13733"/>
    </source>
</evidence>
<evidence type="ECO:0000256" key="9">
    <source>
        <dbReference type="ARBA" id="ARBA00023136"/>
    </source>
</evidence>
<comment type="pathway">
    <text evidence="2">Protein modification; protein glycosylation.</text>
</comment>
<accession>A0A443SC48</accession>
<comment type="similarity">
    <text evidence="3">Belongs to the glycosyltransferase 7 family.</text>
</comment>
<dbReference type="Proteomes" id="UP000288716">
    <property type="component" value="Unassembled WGS sequence"/>
</dbReference>
<evidence type="ECO:0000256" key="8">
    <source>
        <dbReference type="ARBA" id="ARBA00022989"/>
    </source>
</evidence>
<dbReference type="InterPro" id="IPR027791">
    <property type="entry name" value="Galactosyl_T_C"/>
</dbReference>
<dbReference type="PANTHER" id="PTHR19300">
    <property type="entry name" value="BETA-1,4-GALACTOSYLTRANSFERASE"/>
    <property type="match status" value="1"/>
</dbReference>
<comment type="caution">
    <text evidence="14">The sequence shown here is derived from an EMBL/GenBank/DDBJ whole genome shotgun (WGS) entry which is preliminary data.</text>
</comment>
<evidence type="ECO:0000313" key="15">
    <source>
        <dbReference type="Proteomes" id="UP000288716"/>
    </source>
</evidence>
<evidence type="ECO:0000256" key="11">
    <source>
        <dbReference type="SAM" id="Phobius"/>
    </source>
</evidence>
<dbReference type="PANTHER" id="PTHR19300:SF57">
    <property type="entry name" value="BETA-1,4-N-ACETYLGALACTOSAMINYLTRANSFERASE"/>
    <property type="match status" value="1"/>
</dbReference>
<keyword evidence="6 11" id="KW-0812">Transmembrane</keyword>
<dbReference type="VEuPathDB" id="VectorBase:LDEU006996"/>
<gene>
    <name evidence="14" type="ORF">B4U80_08527</name>
</gene>
<dbReference type="InterPro" id="IPR003859">
    <property type="entry name" value="Galactosyl_T"/>
</dbReference>
<dbReference type="Pfam" id="PF02709">
    <property type="entry name" value="Glyco_transf_7C"/>
    <property type="match status" value="2"/>
</dbReference>
<evidence type="ECO:0000256" key="5">
    <source>
        <dbReference type="ARBA" id="ARBA00022679"/>
    </source>
</evidence>
<name>A0A443SC48_9ACAR</name>
<feature type="domain" description="Galactosyltransferase C-terminal" evidence="12">
    <location>
        <begin position="465"/>
        <end position="542"/>
    </location>
</feature>
<evidence type="ECO:0000313" key="14">
    <source>
        <dbReference type="EMBL" id="RWS25044.1"/>
    </source>
</evidence>
<dbReference type="GO" id="GO:0008378">
    <property type="term" value="F:galactosyltransferase activity"/>
    <property type="evidence" value="ECO:0007669"/>
    <property type="project" value="TreeGrafter"/>
</dbReference>
<feature type="domain" description="Galactosyltransferase C-terminal" evidence="12">
    <location>
        <begin position="210"/>
        <end position="285"/>
    </location>
</feature>
<dbReference type="Gene3D" id="3.90.550.10">
    <property type="entry name" value="Spore Coat Polysaccharide Biosynthesis Protein SpsA, Chain A"/>
    <property type="match status" value="2"/>
</dbReference>
<proteinExistence type="inferred from homology"/>
<keyword evidence="10" id="KW-0325">Glycoprotein</keyword>
<dbReference type="GO" id="GO:0016020">
    <property type="term" value="C:membrane"/>
    <property type="evidence" value="ECO:0007669"/>
    <property type="project" value="UniProtKB-SubCell"/>
</dbReference>
<evidence type="ECO:0000256" key="2">
    <source>
        <dbReference type="ARBA" id="ARBA00004922"/>
    </source>
</evidence>
<dbReference type="InterPro" id="IPR027995">
    <property type="entry name" value="Galactosyl_T_N"/>
</dbReference>
<dbReference type="InterPro" id="IPR029044">
    <property type="entry name" value="Nucleotide-diphossugar_trans"/>
</dbReference>
<evidence type="ECO:0000256" key="4">
    <source>
        <dbReference type="ARBA" id="ARBA00022676"/>
    </source>
</evidence>
<evidence type="ECO:0000256" key="7">
    <source>
        <dbReference type="ARBA" id="ARBA00022968"/>
    </source>
</evidence>
<dbReference type="GO" id="GO:0033842">
    <property type="term" value="F:N-acetyl-beta-glucosaminyl-derivative 4-beta-N-acetylgalactosaminyltransferase activity"/>
    <property type="evidence" value="ECO:0007669"/>
    <property type="project" value="TreeGrafter"/>
</dbReference>
<keyword evidence="5 14" id="KW-0808">Transferase</keyword>
<keyword evidence="9 11" id="KW-0472">Membrane</keyword>
<feature type="transmembrane region" description="Helical" evidence="11">
    <location>
        <begin position="60"/>
        <end position="79"/>
    </location>
</feature>
<dbReference type="PRINTS" id="PR02050">
    <property type="entry name" value="B14GALTRFASE"/>
</dbReference>
<dbReference type="AlphaFoldDB" id="A0A443SC48"/>
<evidence type="ECO:0000259" key="12">
    <source>
        <dbReference type="Pfam" id="PF02709"/>
    </source>
</evidence>
<feature type="domain" description="Galactosyltransferase N-terminal" evidence="13">
    <location>
        <begin position="80"/>
        <end position="204"/>
    </location>
</feature>
<dbReference type="GO" id="GO:0006688">
    <property type="term" value="P:glycosphingolipid biosynthetic process"/>
    <property type="evidence" value="ECO:0007669"/>
    <property type="project" value="TreeGrafter"/>
</dbReference>